<dbReference type="GO" id="GO:0016758">
    <property type="term" value="F:hexosyltransferase activity"/>
    <property type="evidence" value="ECO:0007669"/>
    <property type="project" value="InterPro"/>
</dbReference>
<dbReference type="EC" id="2.4.1.-" evidence="11"/>
<evidence type="ECO:0000256" key="5">
    <source>
        <dbReference type="ARBA" id="ARBA00022692"/>
    </source>
</evidence>
<evidence type="ECO:0000256" key="4">
    <source>
        <dbReference type="ARBA" id="ARBA00022679"/>
    </source>
</evidence>
<dbReference type="GO" id="GO:0006493">
    <property type="term" value="P:protein O-linked glycosylation"/>
    <property type="evidence" value="ECO:0007669"/>
    <property type="project" value="TreeGrafter"/>
</dbReference>
<evidence type="ECO:0000313" key="13">
    <source>
        <dbReference type="Proteomes" id="UP001142055"/>
    </source>
</evidence>
<evidence type="ECO:0000256" key="10">
    <source>
        <dbReference type="ARBA" id="ARBA00023180"/>
    </source>
</evidence>
<dbReference type="GO" id="GO:0000139">
    <property type="term" value="C:Golgi membrane"/>
    <property type="evidence" value="ECO:0007669"/>
    <property type="project" value="UniProtKB-SubCell"/>
</dbReference>
<keyword evidence="3 11" id="KW-0328">Glycosyltransferase</keyword>
<comment type="caution">
    <text evidence="12">The sequence shown here is derived from an EMBL/GenBank/DDBJ whole genome shotgun (WGS) entry which is preliminary data.</text>
</comment>
<evidence type="ECO:0000256" key="11">
    <source>
        <dbReference type="RuleBase" id="RU363063"/>
    </source>
</evidence>
<evidence type="ECO:0000256" key="7">
    <source>
        <dbReference type="ARBA" id="ARBA00022989"/>
    </source>
</evidence>
<comment type="subcellular location">
    <subcellularLocation>
        <location evidence="1 11">Golgi apparatus membrane</location>
        <topology evidence="1 11">Single-pass type II membrane protein</topology>
    </subcellularLocation>
</comment>
<evidence type="ECO:0000256" key="3">
    <source>
        <dbReference type="ARBA" id="ARBA00022676"/>
    </source>
</evidence>
<keyword evidence="8 11" id="KW-0333">Golgi apparatus</keyword>
<protein>
    <recommendedName>
        <fullName evidence="11">Hexosyltransferase</fullName>
        <ecNumber evidence="11">2.4.1.-</ecNumber>
    </recommendedName>
</protein>
<evidence type="ECO:0000256" key="9">
    <source>
        <dbReference type="ARBA" id="ARBA00023136"/>
    </source>
</evidence>
<sequence length="239" mass="28271">MDNFRHNYNSIRLIFLVGQTNDLNLTSAIENENEHYGDIVQGNFVDSYRNMTYKHIMGLKWVSYFCPNVPYIFKADDDIFVDLFQLIYYLKGSFGGSPHNLIACYLNKGAWAKRSYRNKWRVSYKEYSNNYYPQYCSGWVIIMSRDVAAHLYSISRNRTYFWIDDVFVSGILAQDLNIDHKDMTDRISVDISHVNNWLESDHLTLPPMFGSPNIDTEIIKKLWNKTVQYYHVKLNYTLE</sequence>
<keyword evidence="6" id="KW-0735">Signal-anchor</keyword>
<dbReference type="PANTHER" id="PTHR11214">
    <property type="entry name" value="BETA-1,3-N-ACETYLGLUCOSAMINYLTRANSFERASE"/>
    <property type="match status" value="1"/>
</dbReference>
<evidence type="ECO:0000313" key="12">
    <source>
        <dbReference type="EMBL" id="KAJ6216902.1"/>
    </source>
</evidence>
<evidence type="ECO:0000256" key="6">
    <source>
        <dbReference type="ARBA" id="ARBA00022968"/>
    </source>
</evidence>
<accession>A0A9Q0M3P1</accession>
<evidence type="ECO:0000256" key="2">
    <source>
        <dbReference type="ARBA" id="ARBA00008661"/>
    </source>
</evidence>
<keyword evidence="4" id="KW-0808">Transferase</keyword>
<keyword evidence="7" id="KW-1133">Transmembrane helix</keyword>
<dbReference type="FunFam" id="3.90.550.50:FF:000001">
    <property type="entry name" value="Hexosyltransferase"/>
    <property type="match status" value="1"/>
</dbReference>
<dbReference type="Proteomes" id="UP001142055">
    <property type="component" value="Chromosome 3"/>
</dbReference>
<keyword evidence="9" id="KW-0472">Membrane</keyword>
<gene>
    <name evidence="12" type="ORF">RDWZM_008059</name>
</gene>
<keyword evidence="13" id="KW-1185">Reference proteome</keyword>
<dbReference type="InterPro" id="IPR002659">
    <property type="entry name" value="Glyco_trans_31"/>
</dbReference>
<dbReference type="Pfam" id="PF01762">
    <property type="entry name" value="Galactosyl_T"/>
    <property type="match status" value="1"/>
</dbReference>
<dbReference type="AlphaFoldDB" id="A0A9Q0M3P1"/>
<dbReference type="EMBL" id="JAPWDV010000003">
    <property type="protein sequence ID" value="KAJ6216902.1"/>
    <property type="molecule type" value="Genomic_DNA"/>
</dbReference>
<evidence type="ECO:0000256" key="8">
    <source>
        <dbReference type="ARBA" id="ARBA00023034"/>
    </source>
</evidence>
<comment type="similarity">
    <text evidence="2 11">Belongs to the glycosyltransferase 31 family.</text>
</comment>
<name>A0A9Q0M3P1_BLOTA</name>
<dbReference type="OMA" id="NENEHYG"/>
<evidence type="ECO:0000256" key="1">
    <source>
        <dbReference type="ARBA" id="ARBA00004323"/>
    </source>
</evidence>
<organism evidence="12 13">
    <name type="scientific">Blomia tropicalis</name>
    <name type="common">Mite</name>
    <dbReference type="NCBI Taxonomy" id="40697"/>
    <lineage>
        <taxon>Eukaryota</taxon>
        <taxon>Metazoa</taxon>
        <taxon>Ecdysozoa</taxon>
        <taxon>Arthropoda</taxon>
        <taxon>Chelicerata</taxon>
        <taxon>Arachnida</taxon>
        <taxon>Acari</taxon>
        <taxon>Acariformes</taxon>
        <taxon>Sarcoptiformes</taxon>
        <taxon>Astigmata</taxon>
        <taxon>Glycyphagoidea</taxon>
        <taxon>Echimyopodidae</taxon>
        <taxon>Blomia</taxon>
    </lineage>
</organism>
<dbReference type="Gene3D" id="3.90.550.50">
    <property type="match status" value="1"/>
</dbReference>
<reference evidence="12" key="1">
    <citation type="submission" date="2022-12" db="EMBL/GenBank/DDBJ databases">
        <title>Genome assemblies of Blomia tropicalis.</title>
        <authorList>
            <person name="Cui Y."/>
        </authorList>
    </citation>
    <scope>NUCLEOTIDE SEQUENCE</scope>
    <source>
        <tissue evidence="12">Adult mites</tissue>
    </source>
</reference>
<keyword evidence="5" id="KW-0812">Transmembrane</keyword>
<keyword evidence="10" id="KW-0325">Glycoprotein</keyword>
<proteinExistence type="inferred from homology"/>
<dbReference type="PANTHER" id="PTHR11214:SF376">
    <property type="entry name" value="HEXOSYLTRANSFERASE"/>
    <property type="match status" value="1"/>
</dbReference>